<feature type="domain" description="Signal transduction histidine kinase internal region" evidence="2">
    <location>
        <begin position="162"/>
        <end position="238"/>
    </location>
</feature>
<feature type="transmembrane region" description="Helical" evidence="1">
    <location>
        <begin position="83"/>
        <end position="104"/>
    </location>
</feature>
<dbReference type="InterPro" id="IPR010559">
    <property type="entry name" value="Sig_transdc_His_kin_internal"/>
</dbReference>
<keyword evidence="1" id="KW-0812">Transmembrane</keyword>
<gene>
    <name evidence="3" type="ORF">EO244_09495</name>
</gene>
<keyword evidence="3" id="KW-0418">Kinase</keyword>
<evidence type="ECO:0000313" key="4">
    <source>
        <dbReference type="Proteomes" id="UP000289703"/>
    </source>
</evidence>
<keyword evidence="4" id="KW-1185">Reference proteome</keyword>
<dbReference type="Proteomes" id="UP000289703">
    <property type="component" value="Unassembled WGS sequence"/>
</dbReference>
<protein>
    <submittedName>
        <fullName evidence="3">Histidine kinase</fullName>
    </submittedName>
</protein>
<dbReference type="Pfam" id="PF06580">
    <property type="entry name" value="His_kinase"/>
    <property type="match status" value="1"/>
</dbReference>
<feature type="transmembrane region" description="Helical" evidence="1">
    <location>
        <begin position="116"/>
        <end position="141"/>
    </location>
</feature>
<dbReference type="AlphaFoldDB" id="A0A4Q1JMI0"/>
<dbReference type="GO" id="GO:0016020">
    <property type="term" value="C:membrane"/>
    <property type="evidence" value="ECO:0007669"/>
    <property type="project" value="InterPro"/>
</dbReference>
<keyword evidence="3" id="KW-0808">Transferase</keyword>
<organism evidence="3 4">
    <name type="scientific">Ancylomarina salipaludis</name>
    <dbReference type="NCBI Taxonomy" id="2501299"/>
    <lineage>
        <taxon>Bacteria</taxon>
        <taxon>Pseudomonadati</taxon>
        <taxon>Bacteroidota</taxon>
        <taxon>Bacteroidia</taxon>
        <taxon>Marinilabiliales</taxon>
        <taxon>Marinifilaceae</taxon>
        <taxon>Ancylomarina</taxon>
    </lineage>
</organism>
<keyword evidence="1" id="KW-0472">Membrane</keyword>
<reference evidence="3 4" key="1">
    <citation type="submission" date="2019-01" db="EMBL/GenBank/DDBJ databases">
        <title>Ancylomarina salipaludis sp. nov., isolated from a salt marsh.</title>
        <authorList>
            <person name="Yoon J.-H."/>
        </authorList>
    </citation>
    <scope>NUCLEOTIDE SEQUENCE [LARGE SCALE GENOMIC DNA]</scope>
    <source>
        <strain evidence="3 4">SHSM-M15</strain>
    </source>
</reference>
<comment type="caution">
    <text evidence="3">The sequence shown here is derived from an EMBL/GenBank/DDBJ whole genome shotgun (WGS) entry which is preliminary data.</text>
</comment>
<feature type="transmembrane region" description="Helical" evidence="1">
    <location>
        <begin position="46"/>
        <end position="63"/>
    </location>
</feature>
<dbReference type="GO" id="GO:0000155">
    <property type="term" value="F:phosphorelay sensor kinase activity"/>
    <property type="evidence" value="ECO:0007669"/>
    <property type="project" value="InterPro"/>
</dbReference>
<evidence type="ECO:0000313" key="3">
    <source>
        <dbReference type="EMBL" id="RXQ94505.1"/>
    </source>
</evidence>
<feature type="transmembrane region" description="Helical" evidence="1">
    <location>
        <begin position="12"/>
        <end position="31"/>
    </location>
</feature>
<dbReference type="InterPro" id="IPR050640">
    <property type="entry name" value="Bact_2-comp_sensor_kinase"/>
</dbReference>
<dbReference type="EMBL" id="SAXA01000007">
    <property type="protein sequence ID" value="RXQ94505.1"/>
    <property type="molecule type" value="Genomic_DNA"/>
</dbReference>
<dbReference type="PANTHER" id="PTHR34220">
    <property type="entry name" value="SENSOR HISTIDINE KINASE YPDA"/>
    <property type="match status" value="1"/>
</dbReference>
<dbReference type="OrthoDB" id="1157482at2"/>
<evidence type="ECO:0000256" key="1">
    <source>
        <dbReference type="SAM" id="Phobius"/>
    </source>
</evidence>
<evidence type="ECO:0000259" key="2">
    <source>
        <dbReference type="Pfam" id="PF06580"/>
    </source>
</evidence>
<keyword evidence="1" id="KW-1133">Transmembrane helix</keyword>
<name>A0A4Q1JMI0_9BACT</name>
<sequence>MKTKYLNQSLYRIFAPLVAGLFVYILLLLVFDRLSEIVSNFQPDELVFLIVVNYILFETYRLWINTFEKTKRFASTPWIKTGLMFSGSFIITISEVSACLWLYFNYYIGMSSFGSQLISLLIVFILVGILFHLFYISITFLDKQNSLLLQKEDLNRKNIRYELEVFRNKINPDFLYHSLEGIISLIRKDQIDQAEKHIDYLALFYRRILGNRYSEIISLEDEIKKVEHYQEIQNYLYSGNLHIEWQLKQDAKQIMIVPNTILQSINLIEQTQLVNANSELKISIEEEKKYICFNYKSSARLKRDINPKTLLDNINHSISFYSNLKASCVEDGMLSRIKIPKIELEND</sequence>
<dbReference type="RefSeq" id="WP_129254432.1">
    <property type="nucleotide sequence ID" value="NZ_SAXA01000007.1"/>
</dbReference>
<accession>A0A4Q1JMI0</accession>
<proteinExistence type="predicted"/>
<dbReference type="PANTHER" id="PTHR34220:SF7">
    <property type="entry name" value="SENSOR HISTIDINE KINASE YPDA"/>
    <property type="match status" value="1"/>
</dbReference>